<name>A0ACA9MKC2_9GLOM</name>
<feature type="non-terminal residue" evidence="1">
    <location>
        <position position="1"/>
    </location>
</feature>
<accession>A0ACA9MKC2</accession>
<protein>
    <submittedName>
        <fullName evidence="1">16144_t:CDS:1</fullName>
    </submittedName>
</protein>
<proteinExistence type="predicted"/>
<evidence type="ECO:0000313" key="1">
    <source>
        <dbReference type="EMBL" id="CAG8594107.1"/>
    </source>
</evidence>
<sequence>NNVFLPVYGNNIFLSAHSNNISLPVHNNDDTSLSVHGNDRNDDSFKEKKYEEIEEASVFEIEETSMSNKTSGYMNAERLGLHFKEILNEAENLSTSGYTSSNEIIEVLDGFDIDTMYDIIDYEQLPDIIDASVDSEESDIIEVSLNEALENSDESDLTDVDMLEDMTSNFKDFSNKSGLYFQNYTSALIFIWVTKHMISTSAYKDLVKILKYSKYRNEDIPTNIWQIRKWKNRLLLAKILQHNVPLCTKRTPSTCKTTKYAFIISLLTYLKRILNNPVLMPKMYFGSGVVTNKKREFWYSEL</sequence>
<organism evidence="1 2">
    <name type="scientific">Racocetra persica</name>
    <dbReference type="NCBI Taxonomy" id="160502"/>
    <lineage>
        <taxon>Eukaryota</taxon>
        <taxon>Fungi</taxon>
        <taxon>Fungi incertae sedis</taxon>
        <taxon>Mucoromycota</taxon>
        <taxon>Glomeromycotina</taxon>
        <taxon>Glomeromycetes</taxon>
        <taxon>Diversisporales</taxon>
        <taxon>Gigasporaceae</taxon>
        <taxon>Racocetra</taxon>
    </lineage>
</organism>
<dbReference type="Proteomes" id="UP000789920">
    <property type="component" value="Unassembled WGS sequence"/>
</dbReference>
<comment type="caution">
    <text evidence="1">The sequence shown here is derived from an EMBL/GenBank/DDBJ whole genome shotgun (WGS) entry which is preliminary data.</text>
</comment>
<gene>
    <name evidence="1" type="ORF">RPERSI_LOCUS5659</name>
</gene>
<reference evidence="1" key="1">
    <citation type="submission" date="2021-06" db="EMBL/GenBank/DDBJ databases">
        <authorList>
            <person name="Kallberg Y."/>
            <person name="Tangrot J."/>
            <person name="Rosling A."/>
        </authorList>
    </citation>
    <scope>NUCLEOTIDE SEQUENCE</scope>
    <source>
        <strain evidence="1">MA461A</strain>
    </source>
</reference>
<dbReference type="EMBL" id="CAJVQC010008552">
    <property type="protein sequence ID" value="CAG8594107.1"/>
    <property type="molecule type" value="Genomic_DNA"/>
</dbReference>
<evidence type="ECO:0000313" key="2">
    <source>
        <dbReference type="Proteomes" id="UP000789920"/>
    </source>
</evidence>
<keyword evidence="2" id="KW-1185">Reference proteome</keyword>